<evidence type="ECO:0000313" key="2">
    <source>
        <dbReference type="Proteomes" id="UP000005359"/>
    </source>
</evidence>
<accession>B0G9R6</accession>
<dbReference type="AlphaFoldDB" id="B0G9R6"/>
<organism evidence="1 2">
    <name type="scientific">Dorea formicigenerans ATCC 27755</name>
    <dbReference type="NCBI Taxonomy" id="411461"/>
    <lineage>
        <taxon>Bacteria</taxon>
        <taxon>Bacillati</taxon>
        <taxon>Bacillota</taxon>
        <taxon>Clostridia</taxon>
        <taxon>Lachnospirales</taxon>
        <taxon>Lachnospiraceae</taxon>
        <taxon>Dorea</taxon>
    </lineage>
</organism>
<protein>
    <submittedName>
        <fullName evidence="1">Uncharacterized protein</fullName>
    </submittedName>
</protein>
<proteinExistence type="predicted"/>
<evidence type="ECO:0000313" key="1">
    <source>
        <dbReference type="EMBL" id="EDR46420.1"/>
    </source>
</evidence>
<name>B0G9R6_9FIRM</name>
<reference evidence="1 2" key="2">
    <citation type="submission" date="2007-10" db="EMBL/GenBank/DDBJ databases">
        <authorList>
            <person name="Fulton L."/>
            <person name="Clifton S."/>
            <person name="Fulton B."/>
            <person name="Xu J."/>
            <person name="Minx P."/>
            <person name="Pepin K.H."/>
            <person name="Johnson M."/>
            <person name="Thiruvilangam P."/>
            <person name="Bhonagiri V."/>
            <person name="Nash W.E."/>
            <person name="Wang C."/>
            <person name="Mardis E.R."/>
            <person name="Wilson R.K."/>
        </authorList>
    </citation>
    <scope>NUCLEOTIDE SEQUENCE [LARGE SCALE GENOMIC DNA]</scope>
    <source>
        <strain evidence="1 2">ATCC 27755</strain>
    </source>
</reference>
<dbReference type="PaxDb" id="411461-DORFOR_03032"/>
<reference evidence="1 2" key="1">
    <citation type="submission" date="2007-10" db="EMBL/GenBank/DDBJ databases">
        <title>Draft genome sequence of Dorea formicigenerans(ATCC 27755).</title>
        <authorList>
            <person name="Sudarsanam P."/>
            <person name="Ley R."/>
            <person name="Guruge J."/>
            <person name="Turnbaugh P.J."/>
            <person name="Mahowald M."/>
            <person name="Liep D."/>
            <person name="Gordon J."/>
        </authorList>
    </citation>
    <scope>NUCLEOTIDE SEQUENCE [LARGE SCALE GENOMIC DNA]</scope>
    <source>
        <strain evidence="1 2">ATCC 27755</strain>
    </source>
</reference>
<gene>
    <name evidence="1" type="ORF">DORFOR_03032</name>
</gene>
<comment type="caution">
    <text evidence="1">The sequence shown here is derived from an EMBL/GenBank/DDBJ whole genome shotgun (WGS) entry which is preliminary data.</text>
</comment>
<dbReference type="Proteomes" id="UP000005359">
    <property type="component" value="Unassembled WGS sequence"/>
</dbReference>
<dbReference type="EMBL" id="AAXA02000015">
    <property type="protein sequence ID" value="EDR46420.1"/>
    <property type="molecule type" value="Genomic_DNA"/>
</dbReference>
<dbReference type="STRING" id="411461.DORFOR_03032"/>
<sequence length="51" mass="5656">MKIEESKGTASEKGAVPFDFSKILTYVCDIIGAPKEMYCAINLAVEWRTSI</sequence>